<keyword evidence="1" id="KW-0472">Membrane</keyword>
<dbReference type="OrthoDB" id="783374at2"/>
<dbReference type="STRING" id="525373.HMPREF0766_12190"/>
<comment type="caution">
    <text evidence="2">The sequence shown here is derived from an EMBL/GenBank/DDBJ whole genome shotgun (WGS) entry which is preliminary data.</text>
</comment>
<feature type="transmembrane region" description="Helical" evidence="1">
    <location>
        <begin position="248"/>
        <end position="270"/>
    </location>
</feature>
<evidence type="ECO:0000313" key="2">
    <source>
        <dbReference type="EMBL" id="EFK58198.1"/>
    </source>
</evidence>
<dbReference type="RefSeq" id="WP_003001582.1">
    <property type="nucleotide sequence ID" value="NZ_GL379776.1"/>
</dbReference>
<evidence type="ECO:0000256" key="1">
    <source>
        <dbReference type="SAM" id="Phobius"/>
    </source>
</evidence>
<dbReference type="EMBL" id="ACHA02000010">
    <property type="protein sequence ID" value="EFK58198.1"/>
    <property type="molecule type" value="Genomic_DNA"/>
</dbReference>
<sequence>MSLPAFIRQFYQIQSCYGITYAREGDQVRLEYCRLQLEKDTLNIAETGMAAGWQELSKKLEPKLPIALQVGGKQVLVKEVNYTSEIGTAQIVEIFPNFSEESFYYSIHQGQHMSWVALVRRNVVDQLIEEITASGNTVVQLYIGPFLYNAVLSQINKYNGHYIVDGHTIQIDKETKEWLSYSYSRDAIEKYTTKIGTQVIDQRFLGAYAAGFSCLMYDYLEEDHAVSVDSVNSDYIELREKIRFNKNLLLITGILFTLLALNAVVFSYYYGRNQELESQVTAQQSTVTDINKLQKRIEVQEQQIKALGWNGGVRQSWLLDQIGQSLQGFSAIIISGIAINPASDSKNEIKDINLYQRILIKGQCLSLSQLNAWIRHLERKGWIEKVSIEQFGAGQDQVQDPLFTLQIQFNDHVE</sequence>
<organism evidence="2 3">
    <name type="scientific">Sphingobacterium spiritivorum ATCC 33861</name>
    <dbReference type="NCBI Taxonomy" id="525373"/>
    <lineage>
        <taxon>Bacteria</taxon>
        <taxon>Pseudomonadati</taxon>
        <taxon>Bacteroidota</taxon>
        <taxon>Sphingobacteriia</taxon>
        <taxon>Sphingobacteriales</taxon>
        <taxon>Sphingobacteriaceae</taxon>
        <taxon>Sphingobacterium</taxon>
    </lineage>
</organism>
<proteinExistence type="predicted"/>
<dbReference type="HOGENOM" id="CLU_663746_0_0_10"/>
<gene>
    <name evidence="2" type="ORF">HMPREF0766_12190</name>
</gene>
<reference evidence="2" key="1">
    <citation type="submission" date="2010-07" db="EMBL/GenBank/DDBJ databases">
        <authorList>
            <person name="Muzny D."/>
            <person name="Qin X."/>
            <person name="Buhay C."/>
            <person name="Dugan-Rocha S."/>
            <person name="Ding Y."/>
            <person name="Chen G."/>
            <person name="Hawes A."/>
            <person name="Holder M."/>
            <person name="Jhangiani S."/>
            <person name="Johnson A."/>
            <person name="Khan Z."/>
            <person name="Li Z."/>
            <person name="Liu W."/>
            <person name="Liu X."/>
            <person name="Perez L."/>
            <person name="Shen H."/>
            <person name="Wang Q."/>
            <person name="Watt J."/>
            <person name="Xi L."/>
            <person name="Xin Y."/>
            <person name="Zhou J."/>
            <person name="Deng J."/>
            <person name="Jiang H."/>
            <person name="Liu Y."/>
            <person name="Qu J."/>
            <person name="Song X.-Z."/>
            <person name="Zhang L."/>
            <person name="Villasana D."/>
            <person name="Johnson A."/>
            <person name="Liu J."/>
            <person name="Liyanage D."/>
            <person name="Lorensuhewa L."/>
            <person name="Robinson T."/>
            <person name="Song A."/>
            <person name="Song B.-B."/>
            <person name="Dinh H."/>
            <person name="Thornton R."/>
            <person name="Coyle M."/>
            <person name="Francisco L."/>
            <person name="Jackson L."/>
            <person name="Javaid M."/>
            <person name="Korchina V."/>
            <person name="Kovar C."/>
            <person name="Mata R."/>
            <person name="Mathew T."/>
            <person name="Ngo R."/>
            <person name="Nguyen L."/>
            <person name="Nguyen N."/>
            <person name="Okwuonu G."/>
            <person name="Ongeri F."/>
            <person name="Pham C."/>
            <person name="Simmons D."/>
            <person name="Wilczek-Boney K."/>
            <person name="Hale W."/>
            <person name="Jakkamsetti A."/>
            <person name="Pham P."/>
            <person name="Ruth R."/>
            <person name="San Lucas F."/>
            <person name="Warren J."/>
            <person name="Zhang J."/>
            <person name="Zhao Z."/>
            <person name="Zhou C."/>
            <person name="Zhu D."/>
            <person name="Lee S."/>
            <person name="Bess C."/>
            <person name="Blankenburg K."/>
            <person name="Forbes L."/>
            <person name="Fu Q."/>
            <person name="Gubbala S."/>
            <person name="Hirani K."/>
            <person name="Jayaseelan J.C."/>
            <person name="Lara F."/>
            <person name="Munidasa M."/>
            <person name="Palculict T."/>
            <person name="Patil S."/>
            <person name="Pu L.-L."/>
            <person name="Saada N."/>
            <person name="Tang L."/>
            <person name="Weissenberger G."/>
            <person name="Zhu Y."/>
            <person name="Hemphill L."/>
            <person name="Shang Y."/>
            <person name="Youmans B."/>
            <person name="Ayvaz T."/>
            <person name="Ross M."/>
            <person name="Santibanez J."/>
            <person name="Aqrawi P."/>
            <person name="Gross S."/>
            <person name="Joshi V."/>
            <person name="Fowler G."/>
            <person name="Nazareth L."/>
            <person name="Reid J."/>
            <person name="Worley K."/>
            <person name="Petrosino J."/>
            <person name="Highlander S."/>
            <person name="Gibbs R."/>
        </authorList>
    </citation>
    <scope>NUCLEOTIDE SEQUENCE [LARGE SCALE GENOMIC DNA]</scope>
    <source>
        <strain evidence="2">ATCC 33861</strain>
    </source>
</reference>
<protein>
    <recommendedName>
        <fullName evidence="4">Fimbrial assembly protein PilN</fullName>
    </recommendedName>
</protein>
<evidence type="ECO:0000313" key="3">
    <source>
        <dbReference type="Proteomes" id="UP000006258"/>
    </source>
</evidence>
<dbReference type="AlphaFoldDB" id="D7VLT6"/>
<dbReference type="eggNOG" id="ENOG502Z7VM">
    <property type="taxonomic scope" value="Bacteria"/>
</dbReference>
<name>D7VLT6_SPHSI</name>
<dbReference type="Proteomes" id="UP000006258">
    <property type="component" value="Unassembled WGS sequence"/>
</dbReference>
<evidence type="ECO:0008006" key="4">
    <source>
        <dbReference type="Google" id="ProtNLM"/>
    </source>
</evidence>
<dbReference type="GeneID" id="95430141"/>
<keyword evidence="1" id="KW-0812">Transmembrane</keyword>
<keyword evidence="3" id="KW-1185">Reference proteome</keyword>
<keyword evidence="1" id="KW-1133">Transmembrane helix</keyword>
<accession>D7VLT6</accession>